<feature type="chain" id="PRO_5002553791" evidence="1">
    <location>
        <begin position="31"/>
        <end position="167"/>
    </location>
</feature>
<dbReference type="RefSeq" id="WP_018175758.1">
    <property type="nucleotide sequence ID" value="NZ_CP011367.1"/>
</dbReference>
<keyword evidence="1" id="KW-0732">Signal</keyword>
<evidence type="ECO:0000313" key="2">
    <source>
        <dbReference type="EMBL" id="AKJ95431.1"/>
    </source>
</evidence>
<dbReference type="STRING" id="106634.TVD_08700"/>
<dbReference type="InterPro" id="IPR027396">
    <property type="entry name" value="DsrEFH-like"/>
</dbReference>
<accession>A0A0G3G9B6</accession>
<dbReference type="Gene3D" id="3.40.1260.10">
    <property type="entry name" value="DsrEFH-like"/>
    <property type="match status" value="1"/>
</dbReference>
<dbReference type="PANTHER" id="PTHR37691">
    <property type="entry name" value="BLR3518 PROTEIN"/>
    <property type="match status" value="1"/>
</dbReference>
<dbReference type="PATRIC" id="fig|106634.4.peg.1779"/>
<dbReference type="PANTHER" id="PTHR37691:SF1">
    <property type="entry name" value="BLR3518 PROTEIN"/>
    <property type="match status" value="1"/>
</dbReference>
<dbReference type="Proteomes" id="UP000064201">
    <property type="component" value="Chromosome"/>
</dbReference>
<reference evidence="2 3" key="1">
    <citation type="submission" date="2015-04" db="EMBL/GenBank/DDBJ databases">
        <title>Complete Sequence for the Genome of the Thioalkalivibrio versutus D301.</title>
        <authorList>
            <person name="Mu T."/>
            <person name="Zhou J."/>
            <person name="Xu X."/>
        </authorList>
    </citation>
    <scope>NUCLEOTIDE SEQUENCE [LARGE SCALE GENOMIC DNA]</scope>
    <source>
        <strain evidence="2 3">D301</strain>
    </source>
</reference>
<proteinExistence type="predicted"/>
<protein>
    <submittedName>
        <fullName evidence="2">Uncharacterized protein</fullName>
    </submittedName>
</protein>
<dbReference type="SUPFAM" id="SSF75169">
    <property type="entry name" value="DsrEFH-like"/>
    <property type="match status" value="1"/>
</dbReference>
<dbReference type="KEGG" id="tvr:TVD_08700"/>
<dbReference type="EMBL" id="CP011367">
    <property type="protein sequence ID" value="AKJ95431.1"/>
    <property type="molecule type" value="Genomic_DNA"/>
</dbReference>
<dbReference type="Pfam" id="PF02635">
    <property type="entry name" value="DsrE"/>
    <property type="match status" value="1"/>
</dbReference>
<evidence type="ECO:0000256" key="1">
    <source>
        <dbReference type="SAM" id="SignalP"/>
    </source>
</evidence>
<sequence>MKRNNHPLTRLLLILLAAASLMATPLVAGADDNLPWGSAEKMDRQYEPRKVVYDVYTSSPSELEGVLDRVSMLNNVYEADPFESHIVLVLHGAEVPYFTRDEFGEHEELMRRARSLTQSGNIEFRMCEASARLRGIDVEDVHGFVNVVPMADAEIIELQHEGYLLMQ</sequence>
<keyword evidence="3" id="KW-1185">Reference proteome</keyword>
<name>A0A0G3G9B6_9GAMM</name>
<dbReference type="AlphaFoldDB" id="A0A0G3G9B6"/>
<evidence type="ECO:0000313" key="3">
    <source>
        <dbReference type="Proteomes" id="UP000064201"/>
    </source>
</evidence>
<feature type="signal peptide" evidence="1">
    <location>
        <begin position="1"/>
        <end position="30"/>
    </location>
</feature>
<dbReference type="OrthoDB" id="8563147at2"/>
<organism evidence="2 3">
    <name type="scientific">Thioalkalivibrio versutus</name>
    <dbReference type="NCBI Taxonomy" id="106634"/>
    <lineage>
        <taxon>Bacteria</taxon>
        <taxon>Pseudomonadati</taxon>
        <taxon>Pseudomonadota</taxon>
        <taxon>Gammaproteobacteria</taxon>
        <taxon>Chromatiales</taxon>
        <taxon>Ectothiorhodospiraceae</taxon>
        <taxon>Thioalkalivibrio</taxon>
    </lineage>
</organism>
<dbReference type="InterPro" id="IPR003787">
    <property type="entry name" value="Sulphur_relay_DsrE/F-like"/>
</dbReference>
<gene>
    <name evidence="2" type="ORF">TVD_08700</name>
</gene>